<organism evidence="1 2">
    <name type="scientific">Aestuariirhabdus litorea</name>
    <dbReference type="NCBI Taxonomy" id="2528527"/>
    <lineage>
        <taxon>Bacteria</taxon>
        <taxon>Pseudomonadati</taxon>
        <taxon>Pseudomonadota</taxon>
        <taxon>Gammaproteobacteria</taxon>
        <taxon>Oceanospirillales</taxon>
        <taxon>Aestuariirhabdaceae</taxon>
        <taxon>Aestuariirhabdus</taxon>
    </lineage>
</organism>
<keyword evidence="2" id="KW-1185">Reference proteome</keyword>
<dbReference type="EMBL" id="QWEZ01000002">
    <property type="protein sequence ID" value="RRJ83113.1"/>
    <property type="molecule type" value="Genomic_DNA"/>
</dbReference>
<gene>
    <name evidence="1" type="ORF">D0544_14840</name>
</gene>
<evidence type="ECO:0008006" key="3">
    <source>
        <dbReference type="Google" id="ProtNLM"/>
    </source>
</evidence>
<name>A0A3P3VQL4_9GAMM</name>
<dbReference type="Proteomes" id="UP000280792">
    <property type="component" value="Unassembled WGS sequence"/>
</dbReference>
<evidence type="ECO:0000313" key="2">
    <source>
        <dbReference type="Proteomes" id="UP000280792"/>
    </source>
</evidence>
<sequence length="100" mass="10727">MLGLLLVPLLGSAAVDPTRPPAAETPTVNRPQVTLQLQSVMIRGQDRTAVIGGRLYREGEQVAGARIIRIEQWRVVLETGAGPRVLEMAGQTVVKKGSSK</sequence>
<protein>
    <recommendedName>
        <fullName evidence="3">MSHA biogenesis protein MshK</fullName>
    </recommendedName>
</protein>
<proteinExistence type="predicted"/>
<accession>A0A3P3VQL4</accession>
<reference evidence="1 2" key="2">
    <citation type="submission" date="2018-12" db="EMBL/GenBank/DDBJ databases">
        <title>Simiduia agarivorans gen. nov., sp. nov., a marine, agarolytic bacterium isolated from shallow coastal water from Keelung, Taiwan.</title>
        <authorList>
            <person name="Shieh W.Y."/>
        </authorList>
    </citation>
    <scope>NUCLEOTIDE SEQUENCE [LARGE SCALE GENOMIC DNA]</scope>
    <source>
        <strain evidence="1 2">GTF-13</strain>
    </source>
</reference>
<evidence type="ECO:0000313" key="1">
    <source>
        <dbReference type="EMBL" id="RRJ83113.1"/>
    </source>
</evidence>
<reference evidence="1 2" key="1">
    <citation type="submission" date="2018-08" db="EMBL/GenBank/DDBJ databases">
        <authorList>
            <person name="Khan S.A."/>
        </authorList>
    </citation>
    <scope>NUCLEOTIDE SEQUENCE [LARGE SCALE GENOMIC DNA]</scope>
    <source>
        <strain evidence="1 2">GTF-13</strain>
    </source>
</reference>
<comment type="caution">
    <text evidence="1">The sequence shown here is derived from an EMBL/GenBank/DDBJ whole genome shotgun (WGS) entry which is preliminary data.</text>
</comment>
<dbReference type="AlphaFoldDB" id="A0A3P3VQL4"/>